<dbReference type="Gene3D" id="1.25.40.390">
    <property type="match status" value="1"/>
</dbReference>
<evidence type="ECO:0000256" key="3">
    <source>
        <dbReference type="ARBA" id="ARBA00022729"/>
    </source>
</evidence>
<sequence length="539" mass="62542">MKTKYLLIAAVTLFTVACSKDMLEKYPQDKINDMNFWNAASEVTMYANQFYSSFTKEYIWQYDNYTDNNAPNNRNAYIWGESVVPVTGGGWGKTDWERIRGCNYALQRVARMARTSELDVAEAELRFFKSYYYLEKVKRFGDVPWFDKDLQTNSEELYKGRDARKVVVANILSDLDYAVQHLPPTSPTDRLTKYAALALKAETCLFEGTFRKYHGLGDFEELLRQAANSCEEIMKTGIFSLYTTGKPNEDYFNLFVQYELKGNPEGILVDRYITNKRMNNDVRKIGEAQTGFTKDFVESYLCKDGLPISLSKLYKGDARFEDEFVDRDPRMAQTVYNSDRPYRIYDDGSVMYKPMPQFDLLFCPTSYNIIKGYSPYEKDRQENQGVIDHFVYRYGVILVSYAEAKAELGECTQDVLDKSINLLRSRVGMPPLMVAVGFVDPNWPKWEVAVSPLINEIRRERRVECCEEAIRFDDLVRWKAGKLLENPKTQYGALDPATASYRVIYPGFERKWNDKLYLYPIPSQEISLNPALKQNHGWE</sequence>
<evidence type="ECO:0000259" key="6">
    <source>
        <dbReference type="Pfam" id="PF07980"/>
    </source>
</evidence>
<dbReference type="InterPro" id="IPR011990">
    <property type="entry name" value="TPR-like_helical_dom_sf"/>
</dbReference>
<evidence type="ECO:0000313" key="9">
    <source>
        <dbReference type="Proteomes" id="UP001549749"/>
    </source>
</evidence>
<gene>
    <name evidence="8" type="ORF">ABR189_01925</name>
</gene>
<evidence type="ECO:0000259" key="7">
    <source>
        <dbReference type="Pfam" id="PF14322"/>
    </source>
</evidence>
<keyword evidence="5" id="KW-0998">Cell outer membrane</keyword>
<evidence type="ECO:0000313" key="8">
    <source>
        <dbReference type="EMBL" id="MET6996103.1"/>
    </source>
</evidence>
<dbReference type="InterPro" id="IPR012944">
    <property type="entry name" value="SusD_RagB_dom"/>
</dbReference>
<dbReference type="Pfam" id="PF07980">
    <property type="entry name" value="SusD_RagB"/>
    <property type="match status" value="1"/>
</dbReference>
<comment type="caution">
    <text evidence="8">The sequence shown here is derived from an EMBL/GenBank/DDBJ whole genome shotgun (WGS) entry which is preliminary data.</text>
</comment>
<evidence type="ECO:0000256" key="4">
    <source>
        <dbReference type="ARBA" id="ARBA00023136"/>
    </source>
</evidence>
<keyword evidence="9" id="KW-1185">Reference proteome</keyword>
<comment type="subcellular location">
    <subcellularLocation>
        <location evidence="1">Cell outer membrane</location>
    </subcellularLocation>
</comment>
<proteinExistence type="inferred from homology"/>
<comment type="similarity">
    <text evidence="2">Belongs to the SusD family.</text>
</comment>
<dbReference type="SUPFAM" id="SSF48452">
    <property type="entry name" value="TPR-like"/>
    <property type="match status" value="1"/>
</dbReference>
<evidence type="ECO:0000256" key="5">
    <source>
        <dbReference type="ARBA" id="ARBA00023237"/>
    </source>
</evidence>
<name>A0ABV2SZ97_9BACT</name>
<keyword evidence="4" id="KW-0472">Membrane</keyword>
<dbReference type="Pfam" id="PF14322">
    <property type="entry name" value="SusD-like_3"/>
    <property type="match status" value="1"/>
</dbReference>
<evidence type="ECO:0000256" key="1">
    <source>
        <dbReference type="ARBA" id="ARBA00004442"/>
    </source>
</evidence>
<dbReference type="InterPro" id="IPR033985">
    <property type="entry name" value="SusD-like_N"/>
</dbReference>
<dbReference type="Proteomes" id="UP001549749">
    <property type="component" value="Unassembled WGS sequence"/>
</dbReference>
<dbReference type="PROSITE" id="PS51257">
    <property type="entry name" value="PROKAR_LIPOPROTEIN"/>
    <property type="match status" value="1"/>
</dbReference>
<dbReference type="RefSeq" id="WP_354658751.1">
    <property type="nucleotide sequence ID" value="NZ_JBEXAC010000001.1"/>
</dbReference>
<dbReference type="EMBL" id="JBEXAC010000001">
    <property type="protein sequence ID" value="MET6996103.1"/>
    <property type="molecule type" value="Genomic_DNA"/>
</dbReference>
<evidence type="ECO:0000256" key="2">
    <source>
        <dbReference type="ARBA" id="ARBA00006275"/>
    </source>
</evidence>
<feature type="domain" description="SusD-like N-terminal" evidence="7">
    <location>
        <begin position="30"/>
        <end position="201"/>
    </location>
</feature>
<reference evidence="8 9" key="1">
    <citation type="submission" date="2024-06" db="EMBL/GenBank/DDBJ databases">
        <title>Chitinophaga defluvii sp. nov., isolated from municipal sewage.</title>
        <authorList>
            <person name="Zhang L."/>
        </authorList>
    </citation>
    <scope>NUCLEOTIDE SEQUENCE [LARGE SCALE GENOMIC DNA]</scope>
    <source>
        <strain evidence="8 9">H8</strain>
    </source>
</reference>
<protein>
    <submittedName>
        <fullName evidence="8">RagB/SusD family nutrient uptake outer membrane protein</fullName>
    </submittedName>
</protein>
<organism evidence="8 9">
    <name type="scientific">Chitinophaga defluvii</name>
    <dbReference type="NCBI Taxonomy" id="3163343"/>
    <lineage>
        <taxon>Bacteria</taxon>
        <taxon>Pseudomonadati</taxon>
        <taxon>Bacteroidota</taxon>
        <taxon>Chitinophagia</taxon>
        <taxon>Chitinophagales</taxon>
        <taxon>Chitinophagaceae</taxon>
        <taxon>Chitinophaga</taxon>
    </lineage>
</organism>
<feature type="domain" description="RagB/SusD" evidence="6">
    <location>
        <begin position="280"/>
        <end position="538"/>
    </location>
</feature>
<accession>A0ABV2SZ97</accession>
<keyword evidence="3" id="KW-0732">Signal</keyword>